<organism evidence="3 4">
    <name type="scientific">Aspergillus calidoustus</name>
    <dbReference type="NCBI Taxonomy" id="454130"/>
    <lineage>
        <taxon>Eukaryota</taxon>
        <taxon>Fungi</taxon>
        <taxon>Dikarya</taxon>
        <taxon>Ascomycota</taxon>
        <taxon>Pezizomycotina</taxon>
        <taxon>Eurotiomycetes</taxon>
        <taxon>Eurotiomycetidae</taxon>
        <taxon>Eurotiales</taxon>
        <taxon>Aspergillaceae</taxon>
        <taxon>Aspergillus</taxon>
        <taxon>Aspergillus subgen. Nidulantes</taxon>
    </lineage>
</organism>
<dbReference type="STRING" id="454130.A0A0U4Z8G5"/>
<keyword evidence="2" id="KW-0349">Heme</keyword>
<sequence length="186" mass="21021">MLEITAERGGKAEFTHRHVHVESQVALFAGADTTSIALTSILYYILQALRLHPGVAFHLPHVVPAGGTTIAGVYIPSGYRVGVNAGVVHYDKEIFGSDAANFNPDRWLKSERAVAMRRVMMPFCMGARTCIGMHTAICQIYKLIPHILRHFEILFVDPEKPLQTRNFWFMKLVDVKVYFSYRKLDT</sequence>
<dbReference type="GO" id="GO:0044550">
    <property type="term" value="P:secondary metabolite biosynthetic process"/>
    <property type="evidence" value="ECO:0007669"/>
    <property type="project" value="UniProtKB-ARBA"/>
</dbReference>
<proteinExistence type="inferred from homology"/>
<dbReference type="Gene3D" id="1.10.630.10">
    <property type="entry name" value="Cytochrome P450"/>
    <property type="match status" value="1"/>
</dbReference>
<comment type="cofactor">
    <cofactor evidence="2">
        <name>heme</name>
        <dbReference type="ChEBI" id="CHEBI:30413"/>
    </cofactor>
</comment>
<dbReference type="EMBL" id="CDMC01000005">
    <property type="protein sequence ID" value="CEL06021.1"/>
    <property type="molecule type" value="Genomic_DNA"/>
</dbReference>
<keyword evidence="2" id="KW-0408">Iron</keyword>
<dbReference type="GO" id="GO:0016705">
    <property type="term" value="F:oxidoreductase activity, acting on paired donors, with incorporation or reduction of molecular oxygen"/>
    <property type="evidence" value="ECO:0007669"/>
    <property type="project" value="InterPro"/>
</dbReference>
<dbReference type="GO" id="GO:0020037">
    <property type="term" value="F:heme binding"/>
    <property type="evidence" value="ECO:0007669"/>
    <property type="project" value="InterPro"/>
</dbReference>
<dbReference type="GO" id="GO:0005506">
    <property type="term" value="F:iron ion binding"/>
    <property type="evidence" value="ECO:0007669"/>
    <property type="project" value="InterPro"/>
</dbReference>
<gene>
    <name evidence="3" type="ORF">ASPCAL07133</name>
</gene>
<evidence type="ECO:0000313" key="3">
    <source>
        <dbReference type="EMBL" id="CEL06021.1"/>
    </source>
</evidence>
<name>A0A0U4Z8G5_ASPCI</name>
<keyword evidence="2" id="KW-0479">Metal-binding</keyword>
<dbReference type="PANTHER" id="PTHR24305:SF166">
    <property type="entry name" value="CYTOCHROME P450 12A4, MITOCHONDRIAL-RELATED"/>
    <property type="match status" value="1"/>
</dbReference>
<evidence type="ECO:0000256" key="1">
    <source>
        <dbReference type="ARBA" id="ARBA00010617"/>
    </source>
</evidence>
<dbReference type="InterPro" id="IPR036396">
    <property type="entry name" value="Cyt_P450_sf"/>
</dbReference>
<dbReference type="InterPro" id="IPR002401">
    <property type="entry name" value="Cyt_P450_E_grp-I"/>
</dbReference>
<dbReference type="Proteomes" id="UP000054771">
    <property type="component" value="Unassembled WGS sequence"/>
</dbReference>
<dbReference type="PANTHER" id="PTHR24305">
    <property type="entry name" value="CYTOCHROME P450"/>
    <property type="match status" value="1"/>
</dbReference>
<evidence type="ECO:0000313" key="4">
    <source>
        <dbReference type="Proteomes" id="UP000054771"/>
    </source>
</evidence>
<dbReference type="InterPro" id="IPR050121">
    <property type="entry name" value="Cytochrome_P450_monoxygenase"/>
</dbReference>
<dbReference type="OrthoDB" id="3934656at2759"/>
<keyword evidence="4" id="KW-1185">Reference proteome</keyword>
<evidence type="ECO:0008006" key="5">
    <source>
        <dbReference type="Google" id="ProtNLM"/>
    </source>
</evidence>
<dbReference type="OMA" id="YHEVIRE"/>
<dbReference type="PRINTS" id="PR00385">
    <property type="entry name" value="P450"/>
</dbReference>
<accession>A0A0U4Z8G5</accession>
<reference evidence="4" key="1">
    <citation type="journal article" date="2016" name="Genome Announc.">
        <title>Draft genome sequences of fungus Aspergillus calidoustus.</title>
        <authorList>
            <person name="Horn F."/>
            <person name="Linde J."/>
            <person name="Mattern D.J."/>
            <person name="Walther G."/>
            <person name="Guthke R."/>
            <person name="Scherlach K."/>
            <person name="Martin K."/>
            <person name="Brakhage A.A."/>
            <person name="Petzke L."/>
            <person name="Valiante V."/>
        </authorList>
    </citation>
    <scope>NUCLEOTIDE SEQUENCE [LARGE SCALE GENOMIC DNA]</scope>
    <source>
        <strain evidence="4">SF006504</strain>
    </source>
</reference>
<dbReference type="PRINTS" id="PR00463">
    <property type="entry name" value="EP450I"/>
</dbReference>
<dbReference type="InterPro" id="IPR001128">
    <property type="entry name" value="Cyt_P450"/>
</dbReference>
<dbReference type="Pfam" id="PF00067">
    <property type="entry name" value="p450"/>
    <property type="match status" value="1"/>
</dbReference>
<feature type="binding site" description="axial binding residue" evidence="2">
    <location>
        <position position="130"/>
    </location>
    <ligand>
        <name>heme</name>
        <dbReference type="ChEBI" id="CHEBI:30413"/>
    </ligand>
    <ligandPart>
        <name>Fe</name>
        <dbReference type="ChEBI" id="CHEBI:18248"/>
    </ligandPart>
</feature>
<comment type="similarity">
    <text evidence="1">Belongs to the cytochrome P450 family.</text>
</comment>
<protein>
    <recommendedName>
        <fullName evidence="5">Cytochrome P450</fullName>
    </recommendedName>
</protein>
<dbReference type="AlphaFoldDB" id="A0A0U4Z8G5"/>
<dbReference type="SUPFAM" id="SSF48264">
    <property type="entry name" value="Cytochrome P450"/>
    <property type="match status" value="1"/>
</dbReference>
<dbReference type="GO" id="GO:0004497">
    <property type="term" value="F:monooxygenase activity"/>
    <property type="evidence" value="ECO:0007669"/>
    <property type="project" value="InterPro"/>
</dbReference>
<evidence type="ECO:0000256" key="2">
    <source>
        <dbReference type="PIRSR" id="PIRSR602401-1"/>
    </source>
</evidence>